<evidence type="ECO:0000259" key="8">
    <source>
        <dbReference type="Pfam" id="PF00673"/>
    </source>
</evidence>
<dbReference type="InterPro" id="IPR022803">
    <property type="entry name" value="Ribosomal_uL5_dom_sf"/>
</dbReference>
<organism evidence="9">
    <name type="scientific">uncultured Parcubacteria bacterium Rifle_16ft_4_minimus_37658</name>
    <dbReference type="NCBI Taxonomy" id="1665141"/>
    <lineage>
        <taxon>Bacteria</taxon>
        <taxon>Candidatus Parcubacteria</taxon>
        <taxon>environmental samples</taxon>
    </lineage>
</organism>
<keyword evidence="2 6" id="KW-0689">Ribosomal protein</keyword>
<dbReference type="InterPro" id="IPR002132">
    <property type="entry name" value="Ribosomal_uL5"/>
</dbReference>
<evidence type="ECO:0000259" key="7">
    <source>
        <dbReference type="Pfam" id="PF00281"/>
    </source>
</evidence>
<feature type="domain" description="Large ribosomal subunit protein uL5 N-terminal" evidence="7">
    <location>
        <begin position="24"/>
        <end position="78"/>
    </location>
</feature>
<dbReference type="Pfam" id="PF00281">
    <property type="entry name" value="Ribosomal_L5"/>
    <property type="match status" value="1"/>
</dbReference>
<comment type="similarity">
    <text evidence="1 6">Belongs to the universal ribosomal protein uL5 family.</text>
</comment>
<dbReference type="SUPFAM" id="SSF55282">
    <property type="entry name" value="RL5-like"/>
    <property type="match status" value="1"/>
</dbReference>
<dbReference type="AlphaFoldDB" id="A0A0H4T799"/>
<protein>
    <recommendedName>
        <fullName evidence="4">Large ribosomal subunit protein uL5</fullName>
    </recommendedName>
    <alternativeName>
        <fullName evidence="5">50S ribosomal protein L5</fullName>
    </alternativeName>
</protein>
<evidence type="ECO:0000256" key="3">
    <source>
        <dbReference type="ARBA" id="ARBA00023274"/>
    </source>
</evidence>
<sequence>MDYKAKYEKEIIKKIMKKHGYSSPLAVPKITKIVVNTGVGRLKDEKEKELVQKFTSMIAGQKAHARPAKKSIASFKSREGMVIGYSATLRGKRMHDFLTRLIDITLPRSRDFRGIAESSVDRFGNLSIGIREHIAFPEIIGEDVKIIFGLEATLVTNAKNREEAIELYRELGIPFKK</sequence>
<evidence type="ECO:0000256" key="5">
    <source>
        <dbReference type="ARBA" id="ARBA00035461"/>
    </source>
</evidence>
<dbReference type="InterPro" id="IPR031310">
    <property type="entry name" value="Ribosomal_uL5_N"/>
</dbReference>
<dbReference type="GO" id="GO:0003735">
    <property type="term" value="F:structural constituent of ribosome"/>
    <property type="evidence" value="ECO:0007669"/>
    <property type="project" value="InterPro"/>
</dbReference>
<dbReference type="Pfam" id="PF00673">
    <property type="entry name" value="Ribosomal_L5_C"/>
    <property type="match status" value="1"/>
</dbReference>
<feature type="domain" description="Large ribosomal subunit protein uL5 C-terminal" evidence="8">
    <location>
        <begin position="83"/>
        <end position="175"/>
    </location>
</feature>
<dbReference type="Gene3D" id="3.30.1440.10">
    <property type="match status" value="1"/>
</dbReference>
<reference evidence="9" key="1">
    <citation type="journal article" date="2015" name="ISME J.">
        <title>Aquifer environment selects for microbial species cohorts in sediment and groundwater.</title>
        <authorList>
            <person name="Hug L.A."/>
            <person name="Thomas B.C."/>
            <person name="Brown C.T."/>
            <person name="Frischkorn K.R."/>
            <person name="Williams K.H."/>
            <person name="Tringe S.G."/>
            <person name="Banfield J.F."/>
        </authorList>
    </citation>
    <scope>NUCLEOTIDE SEQUENCE</scope>
</reference>
<dbReference type="FunFam" id="3.30.1440.10:FF:000001">
    <property type="entry name" value="50S ribosomal protein L5"/>
    <property type="match status" value="1"/>
</dbReference>
<dbReference type="InterPro" id="IPR031309">
    <property type="entry name" value="Ribosomal_uL5_C"/>
</dbReference>
<dbReference type="GO" id="GO:1990904">
    <property type="term" value="C:ribonucleoprotein complex"/>
    <property type="evidence" value="ECO:0007669"/>
    <property type="project" value="UniProtKB-KW"/>
</dbReference>
<evidence type="ECO:0000256" key="2">
    <source>
        <dbReference type="ARBA" id="ARBA00022980"/>
    </source>
</evidence>
<dbReference type="GO" id="GO:0006412">
    <property type="term" value="P:translation"/>
    <property type="evidence" value="ECO:0007669"/>
    <property type="project" value="InterPro"/>
</dbReference>
<proteinExistence type="inferred from homology"/>
<dbReference type="PANTHER" id="PTHR11994">
    <property type="entry name" value="60S RIBOSOMAL PROTEIN L11-RELATED"/>
    <property type="match status" value="1"/>
</dbReference>
<name>A0A0H4T799_9BACT</name>
<dbReference type="GO" id="GO:0005840">
    <property type="term" value="C:ribosome"/>
    <property type="evidence" value="ECO:0007669"/>
    <property type="project" value="UniProtKB-KW"/>
</dbReference>
<keyword evidence="3 6" id="KW-0687">Ribonucleoprotein</keyword>
<dbReference type="NCBIfam" id="NF000585">
    <property type="entry name" value="PRK00010.1"/>
    <property type="match status" value="1"/>
</dbReference>
<evidence type="ECO:0000256" key="4">
    <source>
        <dbReference type="ARBA" id="ARBA00035245"/>
    </source>
</evidence>
<accession>A0A0H4T799</accession>
<dbReference type="EMBL" id="KT007001">
    <property type="protein sequence ID" value="AKQ02595.1"/>
    <property type="molecule type" value="Genomic_DNA"/>
</dbReference>
<evidence type="ECO:0000256" key="6">
    <source>
        <dbReference type="RuleBase" id="RU003930"/>
    </source>
</evidence>
<dbReference type="PIRSF" id="PIRSF002161">
    <property type="entry name" value="Ribosomal_L5"/>
    <property type="match status" value="1"/>
</dbReference>
<evidence type="ECO:0000313" key="9">
    <source>
        <dbReference type="EMBL" id="AKQ02595.1"/>
    </source>
</evidence>
<dbReference type="InterPro" id="IPR020930">
    <property type="entry name" value="Ribosomal_uL5_bac-type"/>
</dbReference>
<evidence type="ECO:0000256" key="1">
    <source>
        <dbReference type="ARBA" id="ARBA00008553"/>
    </source>
</evidence>